<dbReference type="InterPro" id="IPR040079">
    <property type="entry name" value="Glutathione_S-Trfase"/>
</dbReference>
<dbReference type="AlphaFoldDB" id="A0A2W2ANU9"/>
<evidence type="ECO:0000259" key="1">
    <source>
        <dbReference type="PROSITE" id="PS50404"/>
    </source>
</evidence>
<sequence>MKLYYSPGACSLAPHIVLNELGQPYDLEKVDLRAKKTETGADFTAINAKGQVPTLELAKGEVLTEVATILQYLSDKAKESNLLPAFGTMDRYRAMETLNFVASELHKGIGGLFNPAMPEDGKKAIIARVERSLGWLDKQLATKPYLLGDTYSVADAYAFVVLGWAKHVNVDLSPYAHIVAYIDRVGARPAVQAALKKEGLA</sequence>
<evidence type="ECO:0000313" key="4">
    <source>
        <dbReference type="Proteomes" id="UP000248795"/>
    </source>
</evidence>
<dbReference type="InterPro" id="IPR004045">
    <property type="entry name" value="Glutathione_S-Trfase_N"/>
</dbReference>
<dbReference type="Gene3D" id="3.40.30.10">
    <property type="entry name" value="Glutaredoxin"/>
    <property type="match status" value="1"/>
</dbReference>
<gene>
    <name evidence="3" type="ORF">DK847_19300</name>
</gene>
<dbReference type="SUPFAM" id="SSF52833">
    <property type="entry name" value="Thioredoxin-like"/>
    <property type="match status" value="1"/>
</dbReference>
<dbReference type="SFLD" id="SFLDS00019">
    <property type="entry name" value="Glutathione_Transferase_(cytos"/>
    <property type="match status" value="1"/>
</dbReference>
<dbReference type="RefSeq" id="WP_111200185.1">
    <property type="nucleotide sequence ID" value="NZ_QKVK01000013.1"/>
</dbReference>
<dbReference type="PROSITE" id="PS50404">
    <property type="entry name" value="GST_NTER"/>
    <property type="match status" value="1"/>
</dbReference>
<comment type="caution">
    <text evidence="3">The sequence shown here is derived from an EMBL/GenBank/DDBJ whole genome shotgun (WGS) entry which is preliminary data.</text>
</comment>
<dbReference type="EMBL" id="QKVK01000013">
    <property type="protein sequence ID" value="PZF75252.1"/>
    <property type="molecule type" value="Genomic_DNA"/>
</dbReference>
<dbReference type="Gene3D" id="1.20.1050.10">
    <property type="match status" value="1"/>
</dbReference>
<dbReference type="NCBIfam" id="NF007831">
    <property type="entry name" value="PRK10542.1"/>
    <property type="match status" value="1"/>
</dbReference>
<dbReference type="InterPro" id="IPR036249">
    <property type="entry name" value="Thioredoxin-like_sf"/>
</dbReference>
<reference evidence="4" key="1">
    <citation type="submission" date="2018-06" db="EMBL/GenBank/DDBJ databases">
        <title>Aestuariibacter litoralis strain KCTC 52945T.</title>
        <authorList>
            <person name="Li X."/>
            <person name="Salam N."/>
            <person name="Li J.-L."/>
            <person name="Chen Y.-M."/>
            <person name="Yang Z.-W."/>
            <person name="Zhang L.-Y."/>
            <person name="Han M.-X."/>
            <person name="Xiao M."/>
            <person name="Li W.-J."/>
        </authorList>
    </citation>
    <scope>NUCLEOTIDE SEQUENCE [LARGE SCALE GENOMIC DNA]</scope>
    <source>
        <strain evidence="4">KCTC 52945</strain>
    </source>
</reference>
<dbReference type="SFLD" id="SFLDG01150">
    <property type="entry name" value="Main.1:_Beta-like"/>
    <property type="match status" value="1"/>
</dbReference>
<dbReference type="GO" id="GO:0016740">
    <property type="term" value="F:transferase activity"/>
    <property type="evidence" value="ECO:0007669"/>
    <property type="project" value="UniProtKB-KW"/>
</dbReference>
<name>A0A2W2ANU9_9HYPH</name>
<dbReference type="SFLD" id="SFLDG00358">
    <property type="entry name" value="Main_(cytGST)"/>
    <property type="match status" value="1"/>
</dbReference>
<dbReference type="SUPFAM" id="SSF47616">
    <property type="entry name" value="GST C-terminal domain-like"/>
    <property type="match status" value="1"/>
</dbReference>
<feature type="domain" description="GST N-terminal" evidence="1">
    <location>
        <begin position="1"/>
        <end position="81"/>
    </location>
</feature>
<organism evidence="3 4">
    <name type="scientific">Aestuariivirga litoralis</name>
    <dbReference type="NCBI Taxonomy" id="2650924"/>
    <lineage>
        <taxon>Bacteria</taxon>
        <taxon>Pseudomonadati</taxon>
        <taxon>Pseudomonadota</taxon>
        <taxon>Alphaproteobacteria</taxon>
        <taxon>Hyphomicrobiales</taxon>
        <taxon>Aestuariivirgaceae</taxon>
        <taxon>Aestuariivirga</taxon>
    </lineage>
</organism>
<keyword evidence="4" id="KW-1185">Reference proteome</keyword>
<keyword evidence="3" id="KW-0808">Transferase</keyword>
<dbReference type="Pfam" id="PF13409">
    <property type="entry name" value="GST_N_2"/>
    <property type="match status" value="1"/>
</dbReference>
<dbReference type="CDD" id="cd03057">
    <property type="entry name" value="GST_N_Beta"/>
    <property type="match status" value="1"/>
</dbReference>
<dbReference type="PANTHER" id="PTHR44051">
    <property type="entry name" value="GLUTATHIONE S-TRANSFERASE-RELATED"/>
    <property type="match status" value="1"/>
</dbReference>
<dbReference type="InterPro" id="IPR036282">
    <property type="entry name" value="Glutathione-S-Trfase_C_sf"/>
</dbReference>
<evidence type="ECO:0000259" key="2">
    <source>
        <dbReference type="PROSITE" id="PS50405"/>
    </source>
</evidence>
<dbReference type="Pfam" id="PF13410">
    <property type="entry name" value="GST_C_2"/>
    <property type="match status" value="1"/>
</dbReference>
<accession>A0A2W2ANU9</accession>
<dbReference type="PROSITE" id="PS50405">
    <property type="entry name" value="GST_CTER"/>
    <property type="match status" value="1"/>
</dbReference>
<dbReference type="PANTHER" id="PTHR44051:SF8">
    <property type="entry name" value="GLUTATHIONE S-TRANSFERASE GSTA"/>
    <property type="match status" value="1"/>
</dbReference>
<evidence type="ECO:0000313" key="3">
    <source>
        <dbReference type="EMBL" id="PZF75252.1"/>
    </source>
</evidence>
<dbReference type="InterPro" id="IPR010987">
    <property type="entry name" value="Glutathione-S-Trfase_C-like"/>
</dbReference>
<feature type="domain" description="GST C-terminal" evidence="2">
    <location>
        <begin position="87"/>
        <end position="201"/>
    </location>
</feature>
<proteinExistence type="predicted"/>
<dbReference type="CDD" id="cd03188">
    <property type="entry name" value="GST_C_Beta"/>
    <property type="match status" value="1"/>
</dbReference>
<dbReference type="Proteomes" id="UP000248795">
    <property type="component" value="Unassembled WGS sequence"/>
</dbReference>
<protein>
    <submittedName>
        <fullName evidence="3">Glutathione transferase GstA</fullName>
    </submittedName>
</protein>